<comment type="subcellular location">
    <subcellularLocation>
        <location evidence="1 8">Cell membrane</location>
        <topology evidence="1 8">Peripheral membrane protein</topology>
    </subcellularLocation>
</comment>
<sequence length="121" mass="12431">MAEMSVQLVAVERRLWSGSASFVVAQTTEGEIGLMAGHEPVLGQLVEGGVVKITTTAGETVIAAVHGGFLSVNADNVSILAESAELSGEIDVAAARRDLQAEDADERARAAARLRAADSAA</sequence>
<protein>
    <recommendedName>
        <fullName evidence="8">ATP synthase epsilon chain</fullName>
    </recommendedName>
    <alternativeName>
        <fullName evidence="8">ATP synthase F1 sector epsilon subunit</fullName>
    </alternativeName>
    <alternativeName>
        <fullName evidence="8">F-ATPase epsilon subunit</fullName>
    </alternativeName>
</protein>
<organism evidence="11 12">
    <name type="scientific">Actinokineospora fastidiosa</name>
    <dbReference type="NCBI Taxonomy" id="1816"/>
    <lineage>
        <taxon>Bacteria</taxon>
        <taxon>Bacillati</taxon>
        <taxon>Actinomycetota</taxon>
        <taxon>Actinomycetes</taxon>
        <taxon>Pseudonocardiales</taxon>
        <taxon>Pseudonocardiaceae</taxon>
        <taxon>Actinokineospora</taxon>
    </lineage>
</organism>
<evidence type="ECO:0000256" key="9">
    <source>
        <dbReference type="RuleBase" id="RU003656"/>
    </source>
</evidence>
<reference evidence="11" key="1">
    <citation type="journal article" date="2014" name="Int. J. Syst. Evol. Microbiol.">
        <title>Complete genome sequence of Corynebacterium casei LMG S-19264T (=DSM 44701T), isolated from a smear-ripened cheese.</title>
        <authorList>
            <consortium name="US DOE Joint Genome Institute (JGI-PGF)"/>
            <person name="Walter F."/>
            <person name="Albersmeier A."/>
            <person name="Kalinowski J."/>
            <person name="Ruckert C."/>
        </authorList>
    </citation>
    <scope>NUCLEOTIDE SEQUENCE</scope>
    <source>
        <strain evidence="11">JCM 3276</strain>
    </source>
</reference>
<dbReference type="SUPFAM" id="SSF51344">
    <property type="entry name" value="Epsilon subunit of F1F0-ATP synthase N-terminal domain"/>
    <property type="match status" value="1"/>
</dbReference>
<name>A0A918LIP8_9PSEU</name>
<keyword evidence="7 8" id="KW-0066">ATP synthesis</keyword>
<dbReference type="RefSeq" id="WP_189213545.1">
    <property type="nucleotide sequence ID" value="NZ_BMRB01000006.1"/>
</dbReference>
<feature type="domain" description="ATP synthase F1 complex delta/epsilon subunit N-terminal" evidence="10">
    <location>
        <begin position="4"/>
        <end position="84"/>
    </location>
</feature>
<dbReference type="GO" id="GO:0005524">
    <property type="term" value="F:ATP binding"/>
    <property type="evidence" value="ECO:0007669"/>
    <property type="project" value="UniProtKB-UniRule"/>
</dbReference>
<keyword evidence="5 8" id="KW-0472">Membrane</keyword>
<keyword evidence="8" id="KW-1003">Cell membrane</keyword>
<dbReference type="GO" id="GO:0045259">
    <property type="term" value="C:proton-transporting ATP synthase complex"/>
    <property type="evidence" value="ECO:0007669"/>
    <property type="project" value="UniProtKB-KW"/>
</dbReference>
<dbReference type="GO" id="GO:0046933">
    <property type="term" value="F:proton-transporting ATP synthase activity, rotational mechanism"/>
    <property type="evidence" value="ECO:0007669"/>
    <property type="project" value="UniProtKB-UniRule"/>
</dbReference>
<dbReference type="HAMAP" id="MF_00530">
    <property type="entry name" value="ATP_synth_epsil_bac"/>
    <property type="match status" value="1"/>
</dbReference>
<evidence type="ECO:0000256" key="6">
    <source>
        <dbReference type="ARBA" id="ARBA00023196"/>
    </source>
</evidence>
<dbReference type="NCBIfam" id="NF009977">
    <property type="entry name" value="PRK13442.1"/>
    <property type="match status" value="1"/>
</dbReference>
<dbReference type="InterPro" id="IPR001469">
    <property type="entry name" value="ATP_synth_F1_dsu/esu"/>
</dbReference>
<evidence type="ECO:0000256" key="8">
    <source>
        <dbReference type="HAMAP-Rule" id="MF_00530"/>
    </source>
</evidence>
<accession>A0A918LIP8</accession>
<keyword evidence="6 8" id="KW-0139">CF(1)</keyword>
<dbReference type="Gene3D" id="2.60.15.10">
    <property type="entry name" value="F0F1 ATP synthase delta/epsilon subunit, N-terminal"/>
    <property type="match status" value="1"/>
</dbReference>
<evidence type="ECO:0000256" key="3">
    <source>
        <dbReference type="ARBA" id="ARBA00022448"/>
    </source>
</evidence>
<dbReference type="AlphaFoldDB" id="A0A918LIP8"/>
<reference evidence="11" key="2">
    <citation type="submission" date="2020-09" db="EMBL/GenBank/DDBJ databases">
        <authorList>
            <person name="Sun Q."/>
            <person name="Ohkuma M."/>
        </authorList>
    </citation>
    <scope>NUCLEOTIDE SEQUENCE</scope>
    <source>
        <strain evidence="11">JCM 3276</strain>
    </source>
</reference>
<evidence type="ECO:0000256" key="7">
    <source>
        <dbReference type="ARBA" id="ARBA00023310"/>
    </source>
</evidence>
<keyword evidence="3 8" id="KW-0813">Transport</keyword>
<evidence type="ECO:0000259" key="10">
    <source>
        <dbReference type="Pfam" id="PF02823"/>
    </source>
</evidence>
<dbReference type="GO" id="GO:0005886">
    <property type="term" value="C:plasma membrane"/>
    <property type="evidence" value="ECO:0007669"/>
    <property type="project" value="UniProtKB-SubCell"/>
</dbReference>
<keyword evidence="8" id="KW-0375">Hydrogen ion transport</keyword>
<dbReference type="NCBIfam" id="NF001852">
    <property type="entry name" value="PRK00571.2-5"/>
    <property type="match status" value="1"/>
</dbReference>
<comment type="function">
    <text evidence="8">Produces ATP from ADP in the presence of a proton gradient across the membrane.</text>
</comment>
<evidence type="ECO:0000256" key="2">
    <source>
        <dbReference type="ARBA" id="ARBA00005712"/>
    </source>
</evidence>
<keyword evidence="4 8" id="KW-0406">Ion transport</keyword>
<evidence type="ECO:0000313" key="12">
    <source>
        <dbReference type="Proteomes" id="UP000660680"/>
    </source>
</evidence>
<dbReference type="CDD" id="cd12152">
    <property type="entry name" value="F1-ATPase_delta"/>
    <property type="match status" value="1"/>
</dbReference>
<dbReference type="Pfam" id="PF02823">
    <property type="entry name" value="ATP-synt_DE_N"/>
    <property type="match status" value="1"/>
</dbReference>
<dbReference type="PANTHER" id="PTHR13822:SF10">
    <property type="entry name" value="ATP SYNTHASE EPSILON CHAIN, CHLOROPLASTIC"/>
    <property type="match status" value="1"/>
</dbReference>
<dbReference type="PANTHER" id="PTHR13822">
    <property type="entry name" value="ATP SYNTHASE DELTA/EPSILON CHAIN"/>
    <property type="match status" value="1"/>
</dbReference>
<evidence type="ECO:0000256" key="4">
    <source>
        <dbReference type="ARBA" id="ARBA00023065"/>
    </source>
</evidence>
<dbReference type="NCBIfam" id="TIGR01216">
    <property type="entry name" value="ATP_synt_epsi"/>
    <property type="match status" value="1"/>
</dbReference>
<dbReference type="EMBL" id="BMRB01000006">
    <property type="protein sequence ID" value="GGS53118.1"/>
    <property type="molecule type" value="Genomic_DNA"/>
</dbReference>
<keyword evidence="12" id="KW-1185">Reference proteome</keyword>
<evidence type="ECO:0000256" key="5">
    <source>
        <dbReference type="ARBA" id="ARBA00023136"/>
    </source>
</evidence>
<evidence type="ECO:0000256" key="1">
    <source>
        <dbReference type="ARBA" id="ARBA00004202"/>
    </source>
</evidence>
<comment type="subunit">
    <text evidence="8 9">F-type ATPases have 2 components, CF(1) - the catalytic core - and CF(0) - the membrane proton channel. CF(1) has five subunits: alpha(3), beta(3), gamma(1), delta(1), epsilon(1). CF(0) has three main subunits: a, b and c.</text>
</comment>
<proteinExistence type="inferred from homology"/>
<comment type="caution">
    <text evidence="11">The sequence shown here is derived from an EMBL/GenBank/DDBJ whole genome shotgun (WGS) entry which is preliminary data.</text>
</comment>
<dbReference type="InterPro" id="IPR036771">
    <property type="entry name" value="ATPsynth_dsu/esu_N"/>
</dbReference>
<comment type="similarity">
    <text evidence="2 8 9">Belongs to the ATPase epsilon chain family.</text>
</comment>
<gene>
    <name evidence="8 11" type="primary">atpC</name>
    <name evidence="11" type="ORF">GCM10010171_55510</name>
</gene>
<evidence type="ECO:0000313" key="11">
    <source>
        <dbReference type="EMBL" id="GGS53118.1"/>
    </source>
</evidence>
<dbReference type="InterPro" id="IPR020546">
    <property type="entry name" value="ATP_synth_F1_dsu/esu_N"/>
</dbReference>
<dbReference type="Proteomes" id="UP000660680">
    <property type="component" value="Unassembled WGS sequence"/>
</dbReference>